<name>A0ABU4MSZ1_9ACTN</name>
<proteinExistence type="predicted"/>
<dbReference type="Proteomes" id="UP001282474">
    <property type="component" value="Unassembled WGS sequence"/>
</dbReference>
<evidence type="ECO:0000256" key="1">
    <source>
        <dbReference type="SAM" id="MobiDB-lite"/>
    </source>
</evidence>
<keyword evidence="3" id="KW-1185">Reference proteome</keyword>
<evidence type="ECO:0000313" key="2">
    <source>
        <dbReference type="EMBL" id="MDX3039470.1"/>
    </source>
</evidence>
<protein>
    <recommendedName>
        <fullName evidence="4">Tail assembly chaperone</fullName>
    </recommendedName>
</protein>
<reference evidence="2 3" key="1">
    <citation type="journal article" date="2023" name="Microb. Genom.">
        <title>Mesoterricola silvestris gen. nov., sp. nov., Mesoterricola sediminis sp. nov., Geothrix oryzae sp. nov., Geothrix edaphica sp. nov., Geothrix rubra sp. nov., and Geothrix limicola sp. nov., six novel members of Acidobacteriota isolated from soils.</title>
        <authorList>
            <person name="Weisberg A.J."/>
            <person name="Pearce E."/>
            <person name="Kramer C.G."/>
            <person name="Chang J.H."/>
            <person name="Clarke C.R."/>
        </authorList>
    </citation>
    <scope>NUCLEOTIDE SEQUENCE [LARGE SCALE GENOMIC DNA]</scope>
    <source>
        <strain evidence="2 3">NE20-4-1</strain>
    </source>
</reference>
<feature type="region of interest" description="Disordered" evidence="1">
    <location>
        <begin position="111"/>
        <end position="150"/>
    </location>
</feature>
<dbReference type="RefSeq" id="WP_193382566.1">
    <property type="nucleotide sequence ID" value="NZ_JABXWI010000010.1"/>
</dbReference>
<sequence length="150" mass="16262">MTQPIPTEAAPVKDFSRKRERLLFRIDDDVFEAATALPGKTLARFATRFTDIEKTPIGEQLNVFADALGMVLLPESNSLFQKRLDDLAKPIELEQASDVIQWLLEAYGLRPTEPSSDSSTGPSSPASGTNSTDAQPQPASIPATFQPTGS</sequence>
<dbReference type="EMBL" id="JARAWJ010000014">
    <property type="protein sequence ID" value="MDX3039470.1"/>
    <property type="molecule type" value="Genomic_DNA"/>
</dbReference>
<gene>
    <name evidence="2" type="ORF">PV383_20130</name>
</gene>
<feature type="compositionally biased region" description="Polar residues" evidence="1">
    <location>
        <begin position="133"/>
        <end position="150"/>
    </location>
</feature>
<accession>A0ABU4MSZ1</accession>
<comment type="caution">
    <text evidence="2">The sequence shown here is derived from an EMBL/GenBank/DDBJ whole genome shotgun (WGS) entry which is preliminary data.</text>
</comment>
<evidence type="ECO:0000313" key="3">
    <source>
        <dbReference type="Proteomes" id="UP001282474"/>
    </source>
</evidence>
<evidence type="ECO:0008006" key="4">
    <source>
        <dbReference type="Google" id="ProtNLM"/>
    </source>
</evidence>
<feature type="compositionally biased region" description="Low complexity" evidence="1">
    <location>
        <begin position="111"/>
        <end position="132"/>
    </location>
</feature>
<organism evidence="2 3">
    <name type="scientific">Streptomyces caniscabiei</name>
    <dbReference type="NCBI Taxonomy" id="2746961"/>
    <lineage>
        <taxon>Bacteria</taxon>
        <taxon>Bacillati</taxon>
        <taxon>Actinomycetota</taxon>
        <taxon>Actinomycetes</taxon>
        <taxon>Kitasatosporales</taxon>
        <taxon>Streptomycetaceae</taxon>
        <taxon>Streptomyces</taxon>
    </lineage>
</organism>